<dbReference type="GeneID" id="93575240"/>
<keyword evidence="2" id="KW-1185">Reference proteome</keyword>
<dbReference type="EMBL" id="KV878690">
    <property type="protein sequence ID" value="OJJ68463.1"/>
    <property type="molecule type" value="Genomic_DNA"/>
</dbReference>
<dbReference type="VEuPathDB" id="FungiDB:ASPBRDRAFT_302484"/>
<organism evidence="1 2">
    <name type="scientific">Aspergillus brasiliensis (strain CBS 101740 / IMI 381727 / IBT 21946)</name>
    <dbReference type="NCBI Taxonomy" id="767769"/>
    <lineage>
        <taxon>Eukaryota</taxon>
        <taxon>Fungi</taxon>
        <taxon>Dikarya</taxon>
        <taxon>Ascomycota</taxon>
        <taxon>Pezizomycotina</taxon>
        <taxon>Eurotiomycetes</taxon>
        <taxon>Eurotiomycetidae</taxon>
        <taxon>Eurotiales</taxon>
        <taxon>Aspergillaceae</taxon>
        <taxon>Aspergillus</taxon>
        <taxon>Aspergillus subgen. Circumdati</taxon>
    </lineage>
</organism>
<dbReference type="Proteomes" id="UP000184499">
    <property type="component" value="Unassembled WGS sequence"/>
</dbReference>
<name>A0A1L9UA71_ASPBC</name>
<sequence>MIRPLMRSVSICSLTPGSPAIMAARYWAFKRAVSRISARLFGRVRKARDVSFFVLLSAGAKVIKRTISRYLAVVACRVIYTGRGYESTIA</sequence>
<protein>
    <submittedName>
        <fullName evidence="1">Uncharacterized protein</fullName>
    </submittedName>
</protein>
<dbReference type="AlphaFoldDB" id="A0A1L9UA71"/>
<proteinExistence type="predicted"/>
<dbReference type="RefSeq" id="XP_067475712.1">
    <property type="nucleotide sequence ID" value="XM_067622752.1"/>
</dbReference>
<gene>
    <name evidence="1" type="ORF">ASPBRDRAFT_302484</name>
</gene>
<reference evidence="2" key="1">
    <citation type="journal article" date="2017" name="Genome Biol.">
        <title>Comparative genomics reveals high biological diversity and specific adaptations in the industrially and medically important fungal genus Aspergillus.</title>
        <authorList>
            <person name="de Vries R.P."/>
            <person name="Riley R."/>
            <person name="Wiebenga A."/>
            <person name="Aguilar-Osorio G."/>
            <person name="Amillis S."/>
            <person name="Uchima C.A."/>
            <person name="Anderluh G."/>
            <person name="Asadollahi M."/>
            <person name="Askin M."/>
            <person name="Barry K."/>
            <person name="Battaglia E."/>
            <person name="Bayram O."/>
            <person name="Benocci T."/>
            <person name="Braus-Stromeyer S.A."/>
            <person name="Caldana C."/>
            <person name="Canovas D."/>
            <person name="Cerqueira G.C."/>
            <person name="Chen F."/>
            <person name="Chen W."/>
            <person name="Choi C."/>
            <person name="Clum A."/>
            <person name="Dos Santos R.A."/>
            <person name="Damasio A.R."/>
            <person name="Diallinas G."/>
            <person name="Emri T."/>
            <person name="Fekete E."/>
            <person name="Flipphi M."/>
            <person name="Freyberg S."/>
            <person name="Gallo A."/>
            <person name="Gournas C."/>
            <person name="Habgood R."/>
            <person name="Hainaut M."/>
            <person name="Harispe M.L."/>
            <person name="Henrissat B."/>
            <person name="Hilden K.S."/>
            <person name="Hope R."/>
            <person name="Hossain A."/>
            <person name="Karabika E."/>
            <person name="Karaffa L."/>
            <person name="Karanyi Z."/>
            <person name="Krasevec N."/>
            <person name="Kuo A."/>
            <person name="Kusch H."/>
            <person name="LaButti K."/>
            <person name="Lagendijk E.L."/>
            <person name="Lapidus A."/>
            <person name="Levasseur A."/>
            <person name="Lindquist E."/>
            <person name="Lipzen A."/>
            <person name="Logrieco A.F."/>
            <person name="MacCabe A."/>
            <person name="Maekelae M.R."/>
            <person name="Malavazi I."/>
            <person name="Melin P."/>
            <person name="Meyer V."/>
            <person name="Mielnichuk N."/>
            <person name="Miskei M."/>
            <person name="Molnar A.P."/>
            <person name="Mule G."/>
            <person name="Ngan C.Y."/>
            <person name="Orejas M."/>
            <person name="Orosz E."/>
            <person name="Ouedraogo J.P."/>
            <person name="Overkamp K.M."/>
            <person name="Park H.-S."/>
            <person name="Perrone G."/>
            <person name="Piumi F."/>
            <person name="Punt P.J."/>
            <person name="Ram A.F."/>
            <person name="Ramon A."/>
            <person name="Rauscher S."/>
            <person name="Record E."/>
            <person name="Riano-Pachon D.M."/>
            <person name="Robert V."/>
            <person name="Roehrig J."/>
            <person name="Ruller R."/>
            <person name="Salamov A."/>
            <person name="Salih N.S."/>
            <person name="Samson R.A."/>
            <person name="Sandor E."/>
            <person name="Sanguinetti M."/>
            <person name="Schuetze T."/>
            <person name="Sepcic K."/>
            <person name="Shelest E."/>
            <person name="Sherlock G."/>
            <person name="Sophianopoulou V."/>
            <person name="Squina F.M."/>
            <person name="Sun H."/>
            <person name="Susca A."/>
            <person name="Todd R.B."/>
            <person name="Tsang A."/>
            <person name="Unkles S.E."/>
            <person name="van de Wiele N."/>
            <person name="van Rossen-Uffink D."/>
            <person name="Oliveira J.V."/>
            <person name="Vesth T.C."/>
            <person name="Visser J."/>
            <person name="Yu J.-H."/>
            <person name="Zhou M."/>
            <person name="Andersen M.R."/>
            <person name="Archer D.B."/>
            <person name="Baker S.E."/>
            <person name="Benoit I."/>
            <person name="Brakhage A.A."/>
            <person name="Braus G.H."/>
            <person name="Fischer R."/>
            <person name="Frisvad J.C."/>
            <person name="Goldman G.H."/>
            <person name="Houbraken J."/>
            <person name="Oakley B."/>
            <person name="Pocsi I."/>
            <person name="Scazzocchio C."/>
            <person name="Seiboth B."/>
            <person name="vanKuyk P.A."/>
            <person name="Wortman J."/>
            <person name="Dyer P.S."/>
            <person name="Grigoriev I.V."/>
        </authorList>
    </citation>
    <scope>NUCLEOTIDE SEQUENCE [LARGE SCALE GENOMIC DNA]</scope>
    <source>
        <strain evidence="2">CBS 101740 / IMI 381727 / IBT 21946</strain>
    </source>
</reference>
<evidence type="ECO:0000313" key="1">
    <source>
        <dbReference type="EMBL" id="OJJ68463.1"/>
    </source>
</evidence>
<accession>A0A1L9UA71</accession>
<evidence type="ECO:0000313" key="2">
    <source>
        <dbReference type="Proteomes" id="UP000184499"/>
    </source>
</evidence>